<evidence type="ECO:0000313" key="3">
    <source>
        <dbReference type="Proteomes" id="UP001235840"/>
    </source>
</evidence>
<gene>
    <name evidence="2" type="ORF">J2S11_002507</name>
</gene>
<accession>A0ABT9W028</accession>
<sequence length="89" mass="10249">MPRTILPYRTTNTLSAMLNLRKAQLIKEREGYRVLIREVEEELALFCGISREGIVAIKRGTNQPSLAVAMRICEYFNCEVENIFSLNKN</sequence>
<dbReference type="Gene3D" id="1.10.260.40">
    <property type="entry name" value="lambda repressor-like DNA-binding domains"/>
    <property type="match status" value="1"/>
</dbReference>
<dbReference type="InterPro" id="IPR010982">
    <property type="entry name" value="Lambda_DNA-bd_dom_sf"/>
</dbReference>
<dbReference type="EMBL" id="JAUSTY010000009">
    <property type="protein sequence ID" value="MDQ0166603.1"/>
    <property type="molecule type" value="Genomic_DNA"/>
</dbReference>
<protein>
    <submittedName>
        <fullName evidence="2">Transcriptional regulator</fullName>
    </submittedName>
</protein>
<evidence type="ECO:0000313" key="2">
    <source>
        <dbReference type="EMBL" id="MDQ0166603.1"/>
    </source>
</evidence>
<keyword evidence="3" id="KW-1185">Reference proteome</keyword>
<proteinExistence type="predicted"/>
<name>A0ABT9W028_9BACI</name>
<dbReference type="RefSeq" id="WP_307394934.1">
    <property type="nucleotide sequence ID" value="NZ_BAAADK010000045.1"/>
</dbReference>
<reference evidence="2 3" key="1">
    <citation type="submission" date="2023-07" db="EMBL/GenBank/DDBJ databases">
        <title>Genomic Encyclopedia of Type Strains, Phase IV (KMG-IV): sequencing the most valuable type-strain genomes for metagenomic binning, comparative biology and taxonomic classification.</title>
        <authorList>
            <person name="Goeker M."/>
        </authorList>
    </citation>
    <scope>NUCLEOTIDE SEQUENCE [LARGE SCALE GENOMIC DNA]</scope>
    <source>
        <strain evidence="2 3">DSM 12751</strain>
    </source>
</reference>
<organism evidence="2 3">
    <name type="scientific">Caldalkalibacillus horti</name>
    <dbReference type="NCBI Taxonomy" id="77523"/>
    <lineage>
        <taxon>Bacteria</taxon>
        <taxon>Bacillati</taxon>
        <taxon>Bacillota</taxon>
        <taxon>Bacilli</taxon>
        <taxon>Bacillales</taxon>
        <taxon>Bacillaceae</taxon>
        <taxon>Caldalkalibacillus</taxon>
    </lineage>
</organism>
<dbReference type="PROSITE" id="PS50943">
    <property type="entry name" value="HTH_CROC1"/>
    <property type="match status" value="1"/>
</dbReference>
<dbReference type="SUPFAM" id="SSF47413">
    <property type="entry name" value="lambda repressor-like DNA-binding domains"/>
    <property type="match status" value="1"/>
</dbReference>
<dbReference type="InterPro" id="IPR001387">
    <property type="entry name" value="Cro/C1-type_HTH"/>
</dbReference>
<comment type="caution">
    <text evidence="2">The sequence shown here is derived from an EMBL/GenBank/DDBJ whole genome shotgun (WGS) entry which is preliminary data.</text>
</comment>
<dbReference type="Pfam" id="PF01381">
    <property type="entry name" value="HTH_3"/>
    <property type="match status" value="1"/>
</dbReference>
<dbReference type="CDD" id="cd00093">
    <property type="entry name" value="HTH_XRE"/>
    <property type="match status" value="1"/>
</dbReference>
<evidence type="ECO:0000259" key="1">
    <source>
        <dbReference type="PROSITE" id="PS50943"/>
    </source>
</evidence>
<dbReference type="Proteomes" id="UP001235840">
    <property type="component" value="Unassembled WGS sequence"/>
</dbReference>
<feature type="domain" description="HTH cro/C1-type" evidence="1">
    <location>
        <begin position="41"/>
        <end position="83"/>
    </location>
</feature>